<evidence type="ECO:0000259" key="4">
    <source>
        <dbReference type="PROSITE" id="PS50013"/>
    </source>
</evidence>
<dbReference type="Pfam" id="PF22938">
    <property type="entry name" value="Integrase_p58_C"/>
    <property type="match status" value="1"/>
</dbReference>
<dbReference type="Pfam" id="PF00385">
    <property type="entry name" value="Chromo"/>
    <property type="match status" value="1"/>
</dbReference>
<dbReference type="InterPro" id="IPR000953">
    <property type="entry name" value="Chromo/chromo_shadow_dom"/>
</dbReference>
<dbReference type="CDD" id="cd00024">
    <property type="entry name" value="CD_CSD"/>
    <property type="match status" value="1"/>
</dbReference>
<dbReference type="PROSITE" id="PS50013">
    <property type="entry name" value="CHROMO_2"/>
    <property type="match status" value="1"/>
</dbReference>
<proteinExistence type="predicted"/>
<comment type="subcellular location">
    <subcellularLocation>
        <location evidence="1">Nucleus</location>
    </subcellularLocation>
</comment>
<dbReference type="PROSITE" id="PS00598">
    <property type="entry name" value="CHROMO_1"/>
    <property type="match status" value="1"/>
</dbReference>
<evidence type="ECO:0000256" key="1">
    <source>
        <dbReference type="ARBA" id="ARBA00004123"/>
    </source>
</evidence>
<dbReference type="Proteomes" id="UP001159405">
    <property type="component" value="Unassembled WGS sequence"/>
</dbReference>
<evidence type="ECO:0000313" key="6">
    <source>
        <dbReference type="Proteomes" id="UP001159405"/>
    </source>
</evidence>
<sequence length="186" mass="21105">MKLKYDKNSADAPFEVGQRVWIYTPKVKRGLSKKLLSKWNGPFRICLKLSPVHYQVRTCYNRLVATTVHANRLKHFYDPADRPILPPTVDDPDDLAFDAADLPADSFSTDDSPPSSSSNAEPIQDVNENPNASPVDSTDVFQDPDVFAAEKILRSRRRNVEVQYLIRWANYPVSDATWEPAENILD</sequence>
<accession>A0ABN8MSS1</accession>
<evidence type="ECO:0000256" key="3">
    <source>
        <dbReference type="SAM" id="MobiDB-lite"/>
    </source>
</evidence>
<keyword evidence="6" id="KW-1185">Reference proteome</keyword>
<feature type="compositionally biased region" description="Low complexity" evidence="3">
    <location>
        <begin position="106"/>
        <end position="118"/>
    </location>
</feature>
<feature type="compositionally biased region" description="Polar residues" evidence="3">
    <location>
        <begin position="126"/>
        <end position="140"/>
    </location>
</feature>
<comment type="caution">
    <text evidence="5">The sequence shown here is derived from an EMBL/GenBank/DDBJ whole genome shotgun (WGS) entry which is preliminary data.</text>
</comment>
<evidence type="ECO:0000256" key="2">
    <source>
        <dbReference type="ARBA" id="ARBA00023242"/>
    </source>
</evidence>
<gene>
    <name evidence="5" type="ORF">PLOB_00024853</name>
</gene>
<dbReference type="InterPro" id="IPR023779">
    <property type="entry name" value="Chromodomain_CS"/>
</dbReference>
<dbReference type="InterPro" id="IPR023780">
    <property type="entry name" value="Chromo_domain"/>
</dbReference>
<organism evidence="5 6">
    <name type="scientific">Porites lobata</name>
    <dbReference type="NCBI Taxonomy" id="104759"/>
    <lineage>
        <taxon>Eukaryota</taxon>
        <taxon>Metazoa</taxon>
        <taxon>Cnidaria</taxon>
        <taxon>Anthozoa</taxon>
        <taxon>Hexacorallia</taxon>
        <taxon>Scleractinia</taxon>
        <taxon>Fungiina</taxon>
        <taxon>Poritidae</taxon>
        <taxon>Porites</taxon>
    </lineage>
</organism>
<dbReference type="SUPFAM" id="SSF54160">
    <property type="entry name" value="Chromo domain-like"/>
    <property type="match status" value="1"/>
</dbReference>
<dbReference type="EMBL" id="CALNXK010000003">
    <property type="protein sequence ID" value="CAH3034947.1"/>
    <property type="molecule type" value="Genomic_DNA"/>
</dbReference>
<feature type="region of interest" description="Disordered" evidence="3">
    <location>
        <begin position="106"/>
        <end position="140"/>
    </location>
</feature>
<dbReference type="InterPro" id="IPR054465">
    <property type="entry name" value="Integrase_p58-like_C"/>
</dbReference>
<name>A0ABN8MSS1_9CNID</name>
<dbReference type="SMART" id="SM00298">
    <property type="entry name" value="CHROMO"/>
    <property type="match status" value="1"/>
</dbReference>
<dbReference type="InterPro" id="IPR051219">
    <property type="entry name" value="Heterochromatin_chromo-domain"/>
</dbReference>
<feature type="domain" description="Chromo" evidence="4">
    <location>
        <begin position="147"/>
        <end position="186"/>
    </location>
</feature>
<reference evidence="5 6" key="1">
    <citation type="submission" date="2022-05" db="EMBL/GenBank/DDBJ databases">
        <authorList>
            <consortium name="Genoscope - CEA"/>
            <person name="William W."/>
        </authorList>
    </citation>
    <scope>NUCLEOTIDE SEQUENCE [LARGE SCALE GENOMIC DNA]</scope>
</reference>
<evidence type="ECO:0000313" key="5">
    <source>
        <dbReference type="EMBL" id="CAH3034947.1"/>
    </source>
</evidence>
<keyword evidence="2" id="KW-0539">Nucleus</keyword>
<dbReference type="Gene3D" id="2.40.50.40">
    <property type="match status" value="1"/>
</dbReference>
<protein>
    <recommendedName>
        <fullName evidence="4">Chromo domain-containing protein</fullName>
    </recommendedName>
</protein>
<dbReference type="PANTHER" id="PTHR22812">
    <property type="entry name" value="CHROMOBOX PROTEIN"/>
    <property type="match status" value="1"/>
</dbReference>
<dbReference type="InterPro" id="IPR016197">
    <property type="entry name" value="Chromo-like_dom_sf"/>
</dbReference>